<dbReference type="InterPro" id="IPR052028">
    <property type="entry name" value="HipA_Ser/Thr_kinase"/>
</dbReference>
<evidence type="ECO:0000256" key="3">
    <source>
        <dbReference type="ARBA" id="ARBA00022777"/>
    </source>
</evidence>
<evidence type="ECO:0000313" key="6">
    <source>
        <dbReference type="EMBL" id="AMK10233.1"/>
    </source>
</evidence>
<dbReference type="EMBL" id="SOBK01000007">
    <property type="protein sequence ID" value="TDT87944.1"/>
    <property type="molecule type" value="Genomic_DNA"/>
</dbReference>
<dbReference type="InterPro" id="IPR017508">
    <property type="entry name" value="HipA_N1"/>
</dbReference>
<gene>
    <name evidence="6" type="ORF">AWY79_03410</name>
    <name evidence="7" type="ORF">EDC59_107139</name>
</gene>
<evidence type="ECO:0000256" key="2">
    <source>
        <dbReference type="ARBA" id="ARBA00022679"/>
    </source>
</evidence>
<dbReference type="KEGG" id="dej:AWY79_03410"/>
<reference evidence="6 8" key="1">
    <citation type="journal article" date="2016" name="Front. Microbiol.">
        <title>Genome Sequence of the Piezophilic, Mesophilic Sulfate-Reducing Bacterium Desulfovibrio indicus J2T.</title>
        <authorList>
            <person name="Cao J."/>
            <person name="Maignien L."/>
            <person name="Shao Z."/>
            <person name="Alain K."/>
            <person name="Jebbar M."/>
        </authorList>
    </citation>
    <scope>NUCLEOTIDE SEQUENCE [LARGE SCALE GENOMIC DNA]</scope>
    <source>
        <strain evidence="6 8">J2</strain>
    </source>
</reference>
<dbReference type="Gene3D" id="1.10.1070.20">
    <property type="match status" value="1"/>
</dbReference>
<comment type="similarity">
    <text evidence="1">Belongs to the HipA Ser/Thr kinase family.</text>
</comment>
<keyword evidence="3 7" id="KW-0418">Kinase</keyword>
<evidence type="ECO:0000313" key="9">
    <source>
        <dbReference type="Proteomes" id="UP000295506"/>
    </source>
</evidence>
<accession>A0A126QJP8</accession>
<feature type="domain" description="HipA N-terminal subdomain 1" evidence="5">
    <location>
        <begin position="18"/>
        <end position="115"/>
    </location>
</feature>
<dbReference type="Proteomes" id="UP000055611">
    <property type="component" value="Chromosome"/>
</dbReference>
<dbReference type="PANTHER" id="PTHR37419:SF8">
    <property type="entry name" value="TOXIN YJJJ"/>
    <property type="match status" value="1"/>
</dbReference>
<dbReference type="GO" id="GO:0005829">
    <property type="term" value="C:cytosol"/>
    <property type="evidence" value="ECO:0007669"/>
    <property type="project" value="TreeGrafter"/>
</dbReference>
<dbReference type="AlphaFoldDB" id="A0A126QJP8"/>
<reference evidence="7 9" key="2">
    <citation type="submission" date="2019-03" db="EMBL/GenBank/DDBJ databases">
        <title>Genomic Encyclopedia of Type Strains, Phase IV (KMG-IV): sequencing the most valuable type-strain genomes for metagenomic binning, comparative biology and taxonomic classification.</title>
        <authorList>
            <person name="Goeker M."/>
        </authorList>
    </citation>
    <scope>NUCLEOTIDE SEQUENCE [LARGE SCALE GENOMIC DNA]</scope>
    <source>
        <strain evidence="7 9">DSM 101483</strain>
    </source>
</reference>
<evidence type="ECO:0000259" key="4">
    <source>
        <dbReference type="Pfam" id="PF07804"/>
    </source>
</evidence>
<keyword evidence="2" id="KW-0808">Transferase</keyword>
<evidence type="ECO:0000256" key="1">
    <source>
        <dbReference type="ARBA" id="ARBA00010164"/>
    </source>
</evidence>
<name>A0A126QJP8_9BACT</name>
<dbReference type="PANTHER" id="PTHR37419">
    <property type="entry name" value="SERINE/THREONINE-PROTEIN KINASE TOXIN HIPA"/>
    <property type="match status" value="1"/>
</dbReference>
<organism evidence="7 9">
    <name type="scientific">Pseudodesulfovibrio indicus</name>
    <dbReference type="NCBI Taxonomy" id="1716143"/>
    <lineage>
        <taxon>Bacteria</taxon>
        <taxon>Pseudomonadati</taxon>
        <taxon>Thermodesulfobacteriota</taxon>
        <taxon>Desulfovibrionia</taxon>
        <taxon>Desulfovibrionales</taxon>
        <taxon>Desulfovibrionaceae</taxon>
    </lineage>
</organism>
<dbReference type="GO" id="GO:0004674">
    <property type="term" value="F:protein serine/threonine kinase activity"/>
    <property type="evidence" value="ECO:0007669"/>
    <property type="project" value="TreeGrafter"/>
</dbReference>
<dbReference type="Pfam" id="PF13657">
    <property type="entry name" value="Couple_hipA"/>
    <property type="match status" value="1"/>
</dbReference>
<dbReference type="Proteomes" id="UP000295506">
    <property type="component" value="Unassembled WGS sequence"/>
</dbReference>
<dbReference type="RefSeq" id="WP_066800302.1">
    <property type="nucleotide sequence ID" value="NZ_CP014206.1"/>
</dbReference>
<sequence>MPTDKTYVYIHLGGEFVPAGLLTMHQDGREVVSAFAYGRRYLERRDAAPVDPLQLPLGQAEYHAGGVFRAFQDASPDGWGRHLLDRAAERDGVVPSEFDYLTVLNQEDRIGALAFGPDLNGPRPATPVWRPEEIPGDRLNLASMLRDVDAVLNHEALPSDQRRFLIRGSSVGGAQPKAAVEYEGRLWIAKFSRELEQWPTCRIELAAMRLAAQCGIRVPECRVVDVGGRDVFLAARFDRGGNPPMRHHFLSAMTLTGSDDMTDGTYGDIALAIRRFGVADHLKADLEELFRRMVFNILCNNWDDHLKNHGFLYDTSSGKWRLSPAYDIVPQPQRDGDDASRLTLGIGQQGRVATLDNALSRCADFDLDLPKAREIAQGMTALVRENWRGENEMAGVPEVKIRLIEEAYRFAIAGKE</sequence>
<dbReference type="InterPro" id="IPR012893">
    <property type="entry name" value="HipA-like_C"/>
</dbReference>
<keyword evidence="8" id="KW-1185">Reference proteome</keyword>
<protein>
    <submittedName>
        <fullName evidence="7">Serine/threonine-protein kinase HipA</fullName>
    </submittedName>
</protein>
<dbReference type="EMBL" id="CP014206">
    <property type="protein sequence ID" value="AMK10233.1"/>
    <property type="molecule type" value="Genomic_DNA"/>
</dbReference>
<evidence type="ECO:0000259" key="5">
    <source>
        <dbReference type="Pfam" id="PF13657"/>
    </source>
</evidence>
<dbReference type="Pfam" id="PF07804">
    <property type="entry name" value="HipA_C"/>
    <property type="match status" value="1"/>
</dbReference>
<dbReference type="OrthoDB" id="9805913at2"/>
<evidence type="ECO:0000313" key="7">
    <source>
        <dbReference type="EMBL" id="TDT87944.1"/>
    </source>
</evidence>
<proteinExistence type="inferred from homology"/>
<feature type="domain" description="HipA-like C-terminal" evidence="4">
    <location>
        <begin position="169"/>
        <end position="387"/>
    </location>
</feature>
<evidence type="ECO:0000313" key="8">
    <source>
        <dbReference type="Proteomes" id="UP000055611"/>
    </source>
</evidence>